<dbReference type="InterPro" id="IPR006935">
    <property type="entry name" value="Helicase/UvrB_N"/>
</dbReference>
<reference evidence="3 4" key="1">
    <citation type="submission" date="2015-11" db="EMBL/GenBank/DDBJ databases">
        <title>Genomic analysis of 38 Legionella species identifies large and diverse effector repertoires.</title>
        <authorList>
            <person name="Burstein D."/>
            <person name="Amaro F."/>
            <person name="Zusman T."/>
            <person name="Lifshitz Z."/>
            <person name="Cohen O."/>
            <person name="Gilbert J.A."/>
            <person name="Pupko T."/>
            <person name="Shuman H.A."/>
            <person name="Segal G."/>
        </authorList>
    </citation>
    <scope>NUCLEOTIDE SEQUENCE [LARGE SCALE GENOMIC DNA]</scope>
    <source>
        <strain evidence="3 4">CDC#1442-AUS-E</strain>
    </source>
</reference>
<dbReference type="Gene3D" id="3.40.50.300">
    <property type="entry name" value="P-loop containing nucleotide triphosphate hydrolases"/>
    <property type="match status" value="2"/>
</dbReference>
<dbReference type="RefSeq" id="WP_058508635.1">
    <property type="nucleotide sequence ID" value="NZ_CAAAIK010000038.1"/>
</dbReference>
<protein>
    <submittedName>
        <fullName evidence="3">Type III restriction enzyme, res subunit</fullName>
    </submittedName>
</protein>
<comment type="caution">
    <text evidence="3">The sequence shown here is derived from an EMBL/GenBank/DDBJ whole genome shotgun (WGS) entry which is preliminary data.</text>
</comment>
<evidence type="ECO:0000313" key="4">
    <source>
        <dbReference type="Proteomes" id="UP000054618"/>
    </source>
</evidence>
<dbReference type="Proteomes" id="UP000054618">
    <property type="component" value="Unassembled WGS sequence"/>
</dbReference>
<accession>A0A0W0XN70</accession>
<dbReference type="PROSITE" id="PS51192">
    <property type="entry name" value="HELICASE_ATP_BIND_1"/>
    <property type="match status" value="1"/>
</dbReference>
<organism evidence="3 4">
    <name type="scientific">Legionella quinlivanii</name>
    <dbReference type="NCBI Taxonomy" id="45073"/>
    <lineage>
        <taxon>Bacteria</taxon>
        <taxon>Pseudomonadati</taxon>
        <taxon>Pseudomonadota</taxon>
        <taxon>Gammaproteobacteria</taxon>
        <taxon>Legionellales</taxon>
        <taxon>Legionellaceae</taxon>
        <taxon>Legionella</taxon>
    </lineage>
</organism>
<dbReference type="PATRIC" id="fig|45073.5.peg.2723"/>
<dbReference type="GO" id="GO:0005524">
    <property type="term" value="F:ATP binding"/>
    <property type="evidence" value="ECO:0007669"/>
    <property type="project" value="InterPro"/>
</dbReference>
<dbReference type="PANTHER" id="PTHR47396">
    <property type="entry name" value="TYPE I RESTRICTION ENZYME ECOKI R PROTEIN"/>
    <property type="match status" value="1"/>
</dbReference>
<feature type="domain" description="Helicase C-terminal" evidence="2">
    <location>
        <begin position="240"/>
        <end position="404"/>
    </location>
</feature>
<dbReference type="SMART" id="SM00490">
    <property type="entry name" value="HELICc"/>
    <property type="match status" value="1"/>
</dbReference>
<proteinExistence type="predicted"/>
<dbReference type="PROSITE" id="PS51194">
    <property type="entry name" value="HELICASE_CTER"/>
    <property type="match status" value="1"/>
</dbReference>
<dbReference type="PANTHER" id="PTHR47396:SF1">
    <property type="entry name" value="ATP-DEPENDENT HELICASE IRC3-RELATED"/>
    <property type="match status" value="1"/>
</dbReference>
<feature type="domain" description="Helicase ATP-binding" evidence="1">
    <location>
        <begin position="36"/>
        <end position="208"/>
    </location>
</feature>
<dbReference type="GO" id="GO:0005829">
    <property type="term" value="C:cytosol"/>
    <property type="evidence" value="ECO:0007669"/>
    <property type="project" value="TreeGrafter"/>
</dbReference>
<sequence>MAYFQQYSSLLEIREGLTPNAGLRRGQVGALYALAAHFIERNEPAIVSLPTGYGKTAILTGICFLMQARRVLVVTPTNALRTQITKAFQSLETLRRLNILPREDKLVGPKVIAIEHRINSVSGWKDLEEYDVVVCTPHSASPDSTNTSVIPETFFDLVLIDEGHHSPARTWSSFIHATPEACHALFSATPFRRDKRELPGRLIFYYSLRKAVEEKAFGKVTYCPVIVSEDASRDERDLALISKAVEIYERDTKAGLQHRLLARTEKVIDAQRLANLYVIAGLKVEAVSSKKSKQQIAMIEQKLNSGALDGVVCVDMFGEGYDFPKFKIAVLHNVHKSLVPTLQFIGRFARTNDEHTGTATFLAIPRDVNTESSGLYRDGVDWETLLADTVDARQQLELHEREILKAFAPAGQPSANYELVNLSAFRLSQHIVVYKTIEKPNFSEVPEQLQSLQITNAWKSDDSNTMILLAKLVHSPAWYRDSHVIDAKHECFLLNIFLFQI</sequence>
<dbReference type="InterPro" id="IPR050742">
    <property type="entry name" value="Helicase_Restrict-Modif_Enz"/>
</dbReference>
<evidence type="ECO:0000313" key="3">
    <source>
        <dbReference type="EMBL" id="KTD46073.1"/>
    </source>
</evidence>
<dbReference type="SMART" id="SM00487">
    <property type="entry name" value="DEXDc"/>
    <property type="match status" value="1"/>
</dbReference>
<dbReference type="InterPro" id="IPR014001">
    <property type="entry name" value="Helicase_ATP-bd"/>
</dbReference>
<evidence type="ECO:0000259" key="2">
    <source>
        <dbReference type="PROSITE" id="PS51194"/>
    </source>
</evidence>
<keyword evidence="4" id="KW-1185">Reference proteome</keyword>
<gene>
    <name evidence="3" type="ORF">Lqui_2563</name>
</gene>
<dbReference type="EMBL" id="LNYS01000024">
    <property type="protein sequence ID" value="KTD46073.1"/>
    <property type="molecule type" value="Genomic_DNA"/>
</dbReference>
<dbReference type="Pfam" id="PF00271">
    <property type="entry name" value="Helicase_C"/>
    <property type="match status" value="1"/>
</dbReference>
<name>A0A0W0XN70_9GAMM</name>
<dbReference type="GO" id="GO:0003677">
    <property type="term" value="F:DNA binding"/>
    <property type="evidence" value="ECO:0007669"/>
    <property type="project" value="InterPro"/>
</dbReference>
<dbReference type="SUPFAM" id="SSF52540">
    <property type="entry name" value="P-loop containing nucleoside triphosphate hydrolases"/>
    <property type="match status" value="1"/>
</dbReference>
<dbReference type="OrthoDB" id="5165890at2"/>
<dbReference type="GO" id="GO:0016787">
    <property type="term" value="F:hydrolase activity"/>
    <property type="evidence" value="ECO:0007669"/>
    <property type="project" value="InterPro"/>
</dbReference>
<dbReference type="InterPro" id="IPR027417">
    <property type="entry name" value="P-loop_NTPase"/>
</dbReference>
<dbReference type="STRING" id="45073.Lqui_2563"/>
<dbReference type="Pfam" id="PF04851">
    <property type="entry name" value="ResIII"/>
    <property type="match status" value="1"/>
</dbReference>
<dbReference type="AlphaFoldDB" id="A0A0W0XN70"/>
<evidence type="ECO:0000259" key="1">
    <source>
        <dbReference type="PROSITE" id="PS51192"/>
    </source>
</evidence>
<dbReference type="InterPro" id="IPR001650">
    <property type="entry name" value="Helicase_C-like"/>
</dbReference>